<sequence length="104" mass="12315">MIDHFSFDERLGIPVPDLAVEWDEYNKVTQQYILFHWEKIRGSIPDRIAELEQEINHKQAKLSDESDFPRSCKLNTEIADLASIINDLWLWYRADQTISTKVHQ</sequence>
<evidence type="ECO:0000313" key="1">
    <source>
        <dbReference type="EMBL" id="PLS02543.1"/>
    </source>
</evidence>
<dbReference type="Proteomes" id="UP000234950">
    <property type="component" value="Unassembled WGS sequence"/>
</dbReference>
<organism evidence="1 2">
    <name type="scientific">Neobacillus cucumis</name>
    <dbReference type="NCBI Taxonomy" id="1740721"/>
    <lineage>
        <taxon>Bacteria</taxon>
        <taxon>Bacillati</taxon>
        <taxon>Bacillota</taxon>
        <taxon>Bacilli</taxon>
        <taxon>Bacillales</taxon>
        <taxon>Bacillaceae</taxon>
        <taxon>Neobacillus</taxon>
    </lineage>
</organism>
<dbReference type="AlphaFoldDB" id="A0A2N5HAJ7"/>
<dbReference type="EMBL" id="PGVE01000069">
    <property type="protein sequence ID" value="PLS02543.1"/>
    <property type="molecule type" value="Genomic_DNA"/>
</dbReference>
<dbReference type="RefSeq" id="WP_101649389.1">
    <property type="nucleotide sequence ID" value="NZ_PGVE01000069.1"/>
</dbReference>
<gene>
    <name evidence="1" type="ORF">CVD27_18565</name>
</gene>
<protein>
    <recommendedName>
        <fullName evidence="3">Radical SAM protein</fullName>
    </recommendedName>
</protein>
<proteinExistence type="predicted"/>
<evidence type="ECO:0008006" key="3">
    <source>
        <dbReference type="Google" id="ProtNLM"/>
    </source>
</evidence>
<keyword evidence="2" id="KW-1185">Reference proteome</keyword>
<comment type="caution">
    <text evidence="1">The sequence shown here is derived from an EMBL/GenBank/DDBJ whole genome shotgun (WGS) entry which is preliminary data.</text>
</comment>
<accession>A0A2N5HAJ7</accession>
<reference evidence="1 2" key="1">
    <citation type="submission" date="2017-11" db="EMBL/GenBank/DDBJ databases">
        <title>Comparitive Functional Genomics of Dry Heat Resistant strains isolated from the Viking Spacecraft.</title>
        <authorList>
            <person name="Seuylemezian A."/>
            <person name="Cooper K."/>
            <person name="Vaishampayan P."/>
        </authorList>
    </citation>
    <scope>NUCLEOTIDE SEQUENCE [LARGE SCALE GENOMIC DNA]</scope>
    <source>
        <strain evidence="1 2">V32-6</strain>
    </source>
</reference>
<evidence type="ECO:0000313" key="2">
    <source>
        <dbReference type="Proteomes" id="UP000234950"/>
    </source>
</evidence>
<dbReference type="OrthoDB" id="2989999at2"/>
<name>A0A2N5HAJ7_9BACI</name>